<comment type="caution">
    <text evidence="1">The sequence shown here is derived from an EMBL/GenBank/DDBJ whole genome shotgun (WGS) entry which is preliminary data.</text>
</comment>
<dbReference type="Proteomes" id="UP000650628">
    <property type="component" value="Unassembled WGS sequence"/>
</dbReference>
<evidence type="ECO:0000313" key="2">
    <source>
        <dbReference type="Proteomes" id="UP000650628"/>
    </source>
</evidence>
<keyword evidence="2" id="KW-1185">Reference proteome</keyword>
<proteinExistence type="predicted"/>
<evidence type="ECO:0000313" key="1">
    <source>
        <dbReference type="EMBL" id="GII27892.1"/>
    </source>
</evidence>
<dbReference type="EMBL" id="BOOO01000006">
    <property type="protein sequence ID" value="GII27892.1"/>
    <property type="molecule type" value="Genomic_DNA"/>
</dbReference>
<protein>
    <submittedName>
        <fullName evidence="1">Uncharacterized protein</fullName>
    </submittedName>
</protein>
<reference evidence="1 2" key="1">
    <citation type="submission" date="2021-01" db="EMBL/GenBank/DDBJ databases">
        <title>Whole genome shotgun sequence of Planotetraspora mira NBRC 15435.</title>
        <authorList>
            <person name="Komaki H."/>
            <person name="Tamura T."/>
        </authorList>
    </citation>
    <scope>NUCLEOTIDE SEQUENCE [LARGE SCALE GENOMIC DNA]</scope>
    <source>
        <strain evidence="1 2">NBRC 15435</strain>
    </source>
</reference>
<accession>A0A8J3X4P0</accession>
<sequence>MTGAAAEDPPDVGSLSLPQAAVTPRARAVAAAAASILPRRDLSIIPDPSQVVSRISWGGRIPWPVPDIRIWERSHEESSMSNANVNMPKPNCYSGPGWIGRKAHMRAQCGMGALPALYGQKP</sequence>
<organism evidence="1 2">
    <name type="scientific">Planotetraspora mira</name>
    <dbReference type="NCBI Taxonomy" id="58121"/>
    <lineage>
        <taxon>Bacteria</taxon>
        <taxon>Bacillati</taxon>
        <taxon>Actinomycetota</taxon>
        <taxon>Actinomycetes</taxon>
        <taxon>Streptosporangiales</taxon>
        <taxon>Streptosporangiaceae</taxon>
        <taxon>Planotetraspora</taxon>
    </lineage>
</organism>
<dbReference type="AlphaFoldDB" id="A0A8J3X4P0"/>
<name>A0A8J3X4P0_9ACTN</name>
<gene>
    <name evidence="1" type="ORF">Pmi06nite_13340</name>
</gene>